<dbReference type="EMBL" id="VYUA01000002">
    <property type="protein sequence ID" value="KAB2593945.1"/>
    <property type="molecule type" value="Genomic_DNA"/>
</dbReference>
<dbReference type="SUPFAM" id="SSF51182">
    <property type="entry name" value="RmlC-like cupins"/>
    <property type="match status" value="1"/>
</dbReference>
<dbReference type="Proteomes" id="UP000326907">
    <property type="component" value="Unassembled WGS sequence"/>
</dbReference>
<name>A0A5N5EST5_9ACTN</name>
<comment type="caution">
    <text evidence="1">The sequence shown here is derived from an EMBL/GenBank/DDBJ whole genome shotgun (WGS) entry which is preliminary data.</text>
</comment>
<keyword evidence="2" id="KW-1185">Reference proteome</keyword>
<dbReference type="Gene3D" id="2.60.120.10">
    <property type="entry name" value="Jelly Rolls"/>
    <property type="match status" value="1"/>
</dbReference>
<evidence type="ECO:0000313" key="1">
    <source>
        <dbReference type="EMBL" id="KAB2593945.1"/>
    </source>
</evidence>
<accession>A0A5N5EST5</accession>
<sequence>MDDGVYVGNAGKDAALDRGWLLGHFKDVDDPRHSQAVEIKWGVHSRGDERAQWVENERRTALLVLISGRFRVDFPGHSVLLQEQGDYVVWGRDVGHSWVAEEESVLLTVRWPSVPGYAVPEGKWGSLPG</sequence>
<dbReference type="RefSeq" id="WP_151508848.1">
    <property type="nucleotide sequence ID" value="NZ_JBMVCA010000015.1"/>
</dbReference>
<reference evidence="1 2" key="1">
    <citation type="submission" date="2019-09" db="EMBL/GenBank/DDBJ databases">
        <authorList>
            <person name="Liu P."/>
        </authorList>
    </citation>
    <scope>NUCLEOTIDE SEQUENCE [LARGE SCALE GENOMIC DNA]</scope>
    <source>
        <strain evidence="1 2">TRM68085</strain>
    </source>
</reference>
<dbReference type="AlphaFoldDB" id="A0A5N5EST5"/>
<evidence type="ECO:0000313" key="2">
    <source>
        <dbReference type="Proteomes" id="UP000326907"/>
    </source>
</evidence>
<protein>
    <submittedName>
        <fullName evidence="1">Signal peptidase I</fullName>
    </submittedName>
</protein>
<organism evidence="1 2">
    <name type="scientific">Streptomyces arboris</name>
    <dbReference type="NCBI Taxonomy" id="2600619"/>
    <lineage>
        <taxon>Bacteria</taxon>
        <taxon>Bacillati</taxon>
        <taxon>Actinomycetota</taxon>
        <taxon>Actinomycetes</taxon>
        <taxon>Kitasatosporales</taxon>
        <taxon>Streptomycetaceae</taxon>
        <taxon>Streptomyces</taxon>
    </lineage>
</organism>
<dbReference type="InterPro" id="IPR014710">
    <property type="entry name" value="RmlC-like_jellyroll"/>
</dbReference>
<gene>
    <name evidence="1" type="ORF">F5983_02755</name>
</gene>
<proteinExistence type="predicted"/>
<dbReference type="InterPro" id="IPR011051">
    <property type="entry name" value="RmlC_Cupin_sf"/>
</dbReference>